<dbReference type="PANTHER" id="PTHR33785:SF5">
    <property type="entry name" value="SERINE_ARGININE REPETITIVE MATRIX PROTEIN"/>
    <property type="match status" value="1"/>
</dbReference>
<dbReference type="OrthoDB" id="1875420at2759"/>
<reference evidence="3" key="2">
    <citation type="submission" date="2022-03" db="EMBL/GenBank/DDBJ databases">
        <title>Draft title - Genomic analysis of global carrot germplasm unveils the trajectory of domestication and the origin of high carotenoid orange carrot.</title>
        <authorList>
            <person name="Iorizzo M."/>
            <person name="Ellison S."/>
            <person name="Senalik D."/>
            <person name="Macko-Podgorni A."/>
            <person name="Grzebelus D."/>
            <person name="Bostan H."/>
            <person name="Rolling W."/>
            <person name="Curaba J."/>
            <person name="Simon P."/>
        </authorList>
    </citation>
    <scope>NUCLEOTIDE SEQUENCE</scope>
    <source>
        <tissue evidence="3">Leaf</tissue>
    </source>
</reference>
<dbReference type="OMA" id="PKMANTI"/>
<dbReference type="EMBL" id="CP093347">
    <property type="protein sequence ID" value="WOH00212.1"/>
    <property type="molecule type" value="Genomic_DNA"/>
</dbReference>
<reference evidence="2" key="1">
    <citation type="journal article" date="2016" name="Nat. Genet.">
        <title>A high-quality carrot genome assembly provides new insights into carotenoid accumulation and asterid genome evolution.</title>
        <authorList>
            <person name="Iorizzo M."/>
            <person name="Ellison S."/>
            <person name="Senalik D."/>
            <person name="Zeng P."/>
            <person name="Satapoomin P."/>
            <person name="Huang J."/>
            <person name="Bowman M."/>
            <person name="Iovene M."/>
            <person name="Sanseverino W."/>
            <person name="Cavagnaro P."/>
            <person name="Yildiz M."/>
            <person name="Macko-Podgorni A."/>
            <person name="Moranska E."/>
            <person name="Grzebelus E."/>
            <person name="Grzebelus D."/>
            <person name="Ashrafi H."/>
            <person name="Zheng Z."/>
            <person name="Cheng S."/>
            <person name="Spooner D."/>
            <person name="Van Deynze A."/>
            <person name="Simon P."/>
        </authorList>
    </citation>
    <scope>NUCLEOTIDE SEQUENCE [LARGE SCALE GENOMIC DNA]</scope>
    <source>
        <tissue evidence="2">Leaf</tissue>
    </source>
</reference>
<feature type="compositionally biased region" description="Polar residues" evidence="1">
    <location>
        <begin position="38"/>
        <end position="68"/>
    </location>
</feature>
<dbReference type="EMBL" id="LNRQ01000005">
    <property type="protein sequence ID" value="KZM93874.1"/>
    <property type="molecule type" value="Genomic_DNA"/>
</dbReference>
<evidence type="ECO:0000256" key="1">
    <source>
        <dbReference type="SAM" id="MobiDB-lite"/>
    </source>
</evidence>
<accession>A0A164Y270</accession>
<dbReference type="Proteomes" id="UP000077755">
    <property type="component" value="Chromosome 5"/>
</dbReference>
<dbReference type="PANTHER" id="PTHR33785">
    <property type="entry name" value="OS06G0550800 PROTEIN"/>
    <property type="match status" value="1"/>
</dbReference>
<dbReference type="Gramene" id="KZM93874">
    <property type="protein sequence ID" value="KZM93874"/>
    <property type="gene ID" value="DCAR_017119"/>
</dbReference>
<protein>
    <submittedName>
        <fullName evidence="2">Uncharacterized protein</fullName>
    </submittedName>
</protein>
<evidence type="ECO:0000313" key="3">
    <source>
        <dbReference type="EMBL" id="WOH00212.1"/>
    </source>
</evidence>
<gene>
    <name evidence="2" type="ORF">DCAR_017119</name>
    <name evidence="3" type="ORF">DCAR_0519570</name>
</gene>
<sequence length="275" mass="31113">MEFIDVSSTTSHREPPEPEDLLEECWFFGNLFVDSKSKMSNSSADLGPSSNCNTQGEMSVTRSEGSQTKGDDFDLRKLARAPSLPSYMEPKVDMFDQGKDGSRGSNSRPQNNLTREQSLPACFGRQEEDEDEDEESEFMLGRLIRQASVKSSHVLPPRHDSKSLSKNSPRKTTDEVESNNTGIRGRYVSDGTKIRRSRSDIPRKELRSFKTLASVEEECRDETKEKMTNKYSPRILNWGDNEKRSSQDMKSEIKFWARAVASNVASPSPLIVNRN</sequence>
<evidence type="ECO:0000313" key="2">
    <source>
        <dbReference type="EMBL" id="KZM93874.1"/>
    </source>
</evidence>
<organism evidence="2">
    <name type="scientific">Daucus carota subsp. sativus</name>
    <name type="common">Carrot</name>
    <dbReference type="NCBI Taxonomy" id="79200"/>
    <lineage>
        <taxon>Eukaryota</taxon>
        <taxon>Viridiplantae</taxon>
        <taxon>Streptophyta</taxon>
        <taxon>Embryophyta</taxon>
        <taxon>Tracheophyta</taxon>
        <taxon>Spermatophyta</taxon>
        <taxon>Magnoliopsida</taxon>
        <taxon>eudicotyledons</taxon>
        <taxon>Gunneridae</taxon>
        <taxon>Pentapetalae</taxon>
        <taxon>asterids</taxon>
        <taxon>campanulids</taxon>
        <taxon>Apiales</taxon>
        <taxon>Apiaceae</taxon>
        <taxon>Apioideae</taxon>
        <taxon>Scandiceae</taxon>
        <taxon>Daucinae</taxon>
        <taxon>Daucus</taxon>
        <taxon>Daucus sect. Daucus</taxon>
    </lineage>
</organism>
<dbReference type="AlphaFoldDB" id="A0A164Y270"/>
<feature type="region of interest" description="Disordered" evidence="1">
    <location>
        <begin position="38"/>
        <end position="137"/>
    </location>
</feature>
<evidence type="ECO:0000313" key="4">
    <source>
        <dbReference type="Proteomes" id="UP000077755"/>
    </source>
</evidence>
<feature type="compositionally biased region" description="Acidic residues" evidence="1">
    <location>
        <begin position="127"/>
        <end position="137"/>
    </location>
</feature>
<dbReference type="KEGG" id="dcr:108223829"/>
<name>A0A164Y270_DAUCS</name>
<feature type="compositionally biased region" description="Polar residues" evidence="1">
    <location>
        <begin position="103"/>
        <end position="117"/>
    </location>
</feature>
<feature type="region of interest" description="Disordered" evidence="1">
    <location>
        <begin position="149"/>
        <end position="200"/>
    </location>
</feature>
<feature type="compositionally biased region" description="Basic and acidic residues" evidence="1">
    <location>
        <begin position="90"/>
        <end position="102"/>
    </location>
</feature>
<proteinExistence type="predicted"/>
<keyword evidence="4" id="KW-1185">Reference proteome</keyword>